<accession>A0A6J8DN03</accession>
<evidence type="ECO:0000256" key="2">
    <source>
        <dbReference type="SAM" id="MobiDB-lite"/>
    </source>
</evidence>
<dbReference type="Proteomes" id="UP000507470">
    <property type="component" value="Unassembled WGS sequence"/>
</dbReference>
<dbReference type="AlphaFoldDB" id="A0A6J8DN03"/>
<evidence type="ECO:0000256" key="1">
    <source>
        <dbReference type="SAM" id="Coils"/>
    </source>
</evidence>
<reference evidence="4 5" key="1">
    <citation type="submission" date="2020-06" db="EMBL/GenBank/DDBJ databases">
        <authorList>
            <person name="Li R."/>
            <person name="Bekaert M."/>
        </authorList>
    </citation>
    <scope>NUCLEOTIDE SEQUENCE [LARGE SCALE GENOMIC DNA]</scope>
    <source>
        <strain evidence="5">wild</strain>
    </source>
</reference>
<feature type="domain" description="Myb/SANT-like DNA-binding" evidence="3">
    <location>
        <begin position="5"/>
        <end position="83"/>
    </location>
</feature>
<feature type="region of interest" description="Disordered" evidence="2">
    <location>
        <begin position="82"/>
        <end position="102"/>
    </location>
</feature>
<dbReference type="GO" id="GO:0005634">
    <property type="term" value="C:nucleus"/>
    <property type="evidence" value="ECO:0007669"/>
    <property type="project" value="TreeGrafter"/>
</dbReference>
<evidence type="ECO:0000313" key="5">
    <source>
        <dbReference type="Proteomes" id="UP000507470"/>
    </source>
</evidence>
<dbReference type="Pfam" id="PF13873">
    <property type="entry name" value="Myb_DNA-bind_5"/>
    <property type="match status" value="1"/>
</dbReference>
<evidence type="ECO:0000259" key="3">
    <source>
        <dbReference type="Pfam" id="PF13873"/>
    </source>
</evidence>
<feature type="coiled-coil region" evidence="1">
    <location>
        <begin position="197"/>
        <end position="266"/>
    </location>
</feature>
<dbReference type="EMBL" id="CACVKT020007611">
    <property type="protein sequence ID" value="CAC5408891.1"/>
    <property type="molecule type" value="Genomic_DNA"/>
</dbReference>
<protein>
    <recommendedName>
        <fullName evidence="3">Myb/SANT-like DNA-binding domain-containing protein</fullName>
    </recommendedName>
</protein>
<proteinExistence type="predicted"/>
<name>A0A6J8DN03_MYTCO</name>
<keyword evidence="5" id="KW-1185">Reference proteome</keyword>
<evidence type="ECO:0000313" key="4">
    <source>
        <dbReference type="EMBL" id="CAC5408891.1"/>
    </source>
</evidence>
<keyword evidence="1" id="KW-0175">Coiled coil</keyword>
<gene>
    <name evidence="4" type="ORF">MCOR_42237</name>
</gene>
<dbReference type="PANTHER" id="PTHR23098">
    <property type="entry name" value="AGAP001331-PA-RELATED"/>
    <property type="match status" value="1"/>
</dbReference>
<feature type="compositionally biased region" description="Basic and acidic residues" evidence="2">
    <location>
        <begin position="82"/>
        <end position="91"/>
    </location>
</feature>
<dbReference type="OrthoDB" id="9900437at2759"/>
<dbReference type="PANTHER" id="PTHR23098:SF16">
    <property type="entry name" value="REGULATORY PROTEIN ZESTE"/>
    <property type="match status" value="1"/>
</dbReference>
<sequence>MSKKRSPNFTSQEIQILTDEVEKNKSLLFSRLTNTATNSAKKRAWEAVCSKMNAVNDTDHLRTVEEIRKKWTCYVSSTKKKLAENKRESRRTGGGPPPNAVSSVEEKVAGIIGKTPINGIEGGIDTCVSASFEEQDSCASVPSPEKLKRLSSSSSSILQAFPLISSDDDDAVDDVIVTQDMPSSSKVAKLDTPTKKFQKENETLRLIEIENERLKVERERLQIEKSRYEVEKDRYNLKMQKLEIEKKKLEMEKGRYNLELSRQQLQIAELCTTQPTLFQMSNPCVATNPSESTCDS</sequence>
<dbReference type="InterPro" id="IPR028002">
    <property type="entry name" value="Myb_DNA-bind_5"/>
</dbReference>
<organism evidence="4 5">
    <name type="scientific">Mytilus coruscus</name>
    <name type="common">Sea mussel</name>
    <dbReference type="NCBI Taxonomy" id="42192"/>
    <lineage>
        <taxon>Eukaryota</taxon>
        <taxon>Metazoa</taxon>
        <taxon>Spiralia</taxon>
        <taxon>Lophotrochozoa</taxon>
        <taxon>Mollusca</taxon>
        <taxon>Bivalvia</taxon>
        <taxon>Autobranchia</taxon>
        <taxon>Pteriomorphia</taxon>
        <taxon>Mytilida</taxon>
        <taxon>Mytiloidea</taxon>
        <taxon>Mytilidae</taxon>
        <taxon>Mytilinae</taxon>
        <taxon>Mytilus</taxon>
    </lineage>
</organism>